<evidence type="ECO:0000313" key="4">
    <source>
        <dbReference type="Proteomes" id="UP000240009"/>
    </source>
</evidence>
<evidence type="ECO:0000313" key="3">
    <source>
        <dbReference type="EMBL" id="PQO27624.1"/>
    </source>
</evidence>
<reference evidence="3 4" key="1">
    <citation type="submission" date="2018-02" db="EMBL/GenBank/DDBJ databases">
        <title>Comparative genomes isolates from brazilian mangrove.</title>
        <authorList>
            <person name="Araujo J.E."/>
            <person name="Taketani R.G."/>
            <person name="Silva M.C.P."/>
            <person name="Loureco M.V."/>
            <person name="Andreote F.D."/>
        </authorList>
    </citation>
    <scope>NUCLEOTIDE SEQUENCE [LARGE SCALE GENOMIC DNA]</scope>
    <source>
        <strain evidence="3 4">HEX-2 MGV</strain>
    </source>
</reference>
<sequence>MDSRATTNRKVRVHFALQLAIVIACWTGANVVALAAIDAYEFHQVCREIGLSPDIANAFQTVSLNLSSRNFPTRNSVNYKLLTPEPSEAGKKYPVVLYLHGAGERGSDGMRPLRSLPSKLASDDYRKRFPCYLVVPQCPEGTKWNYRGELYPRPRDELDIVWAILQDVLQRDGVDPNRVYAIGFSMGGYGVWELGCRRARALAAIIPVAGAGEPEKAKHLLGLSIWAIHGQDDEVVNVEGTRKMIKAVRIAGGNPRYSEIAGVGHRALSPSLEELDELLRWLFEQSREHT</sequence>
<dbReference type="OrthoDB" id="9764953at2"/>
<keyword evidence="1" id="KW-0732">Signal</keyword>
<name>A0A2S8F6R0_9BACT</name>
<dbReference type="Gene3D" id="3.40.50.1820">
    <property type="entry name" value="alpha/beta hydrolase"/>
    <property type="match status" value="1"/>
</dbReference>
<dbReference type="EMBL" id="PUIA01000057">
    <property type="protein sequence ID" value="PQO27624.1"/>
    <property type="molecule type" value="Genomic_DNA"/>
</dbReference>
<proteinExistence type="predicted"/>
<dbReference type="SUPFAM" id="SSF53474">
    <property type="entry name" value="alpha/beta-Hydrolases"/>
    <property type="match status" value="1"/>
</dbReference>
<comment type="caution">
    <text evidence="3">The sequence shown here is derived from an EMBL/GenBank/DDBJ whole genome shotgun (WGS) entry which is preliminary data.</text>
</comment>
<dbReference type="PROSITE" id="PS51257">
    <property type="entry name" value="PROKAR_LIPOPROTEIN"/>
    <property type="match status" value="1"/>
</dbReference>
<dbReference type="RefSeq" id="WP_105356573.1">
    <property type="nucleotide sequence ID" value="NZ_PUIA01000057.1"/>
</dbReference>
<gene>
    <name evidence="3" type="ORF">C5Y96_19040</name>
</gene>
<dbReference type="Pfam" id="PF02230">
    <property type="entry name" value="Abhydrolase_2"/>
    <property type="match status" value="1"/>
</dbReference>
<protein>
    <submittedName>
        <fullName evidence="3">Phospholipase</fullName>
    </submittedName>
</protein>
<accession>A0A2S8F6R0</accession>
<organism evidence="3 4">
    <name type="scientific">Blastopirellula marina</name>
    <dbReference type="NCBI Taxonomy" id="124"/>
    <lineage>
        <taxon>Bacteria</taxon>
        <taxon>Pseudomonadati</taxon>
        <taxon>Planctomycetota</taxon>
        <taxon>Planctomycetia</taxon>
        <taxon>Pirellulales</taxon>
        <taxon>Pirellulaceae</taxon>
        <taxon>Blastopirellula</taxon>
    </lineage>
</organism>
<dbReference type="PANTHER" id="PTHR43037">
    <property type="entry name" value="UNNAMED PRODUCT-RELATED"/>
    <property type="match status" value="1"/>
</dbReference>
<dbReference type="InterPro" id="IPR003140">
    <property type="entry name" value="PLipase/COase/thioEstase"/>
</dbReference>
<dbReference type="PANTHER" id="PTHR43037:SF1">
    <property type="entry name" value="BLL1128 PROTEIN"/>
    <property type="match status" value="1"/>
</dbReference>
<dbReference type="InterPro" id="IPR029058">
    <property type="entry name" value="AB_hydrolase_fold"/>
</dbReference>
<evidence type="ECO:0000256" key="1">
    <source>
        <dbReference type="ARBA" id="ARBA00022729"/>
    </source>
</evidence>
<dbReference type="AlphaFoldDB" id="A0A2S8F6R0"/>
<evidence type="ECO:0000259" key="2">
    <source>
        <dbReference type="Pfam" id="PF02230"/>
    </source>
</evidence>
<dbReference type="InterPro" id="IPR050955">
    <property type="entry name" value="Plant_Biomass_Hydrol_Est"/>
</dbReference>
<dbReference type="GO" id="GO:0016787">
    <property type="term" value="F:hydrolase activity"/>
    <property type="evidence" value="ECO:0007669"/>
    <property type="project" value="InterPro"/>
</dbReference>
<dbReference type="Proteomes" id="UP000240009">
    <property type="component" value="Unassembled WGS sequence"/>
</dbReference>
<feature type="domain" description="Phospholipase/carboxylesterase/thioesterase" evidence="2">
    <location>
        <begin position="167"/>
        <end position="279"/>
    </location>
</feature>